<dbReference type="EMBL" id="BAABME010000916">
    <property type="protein sequence ID" value="GAA0146352.1"/>
    <property type="molecule type" value="Genomic_DNA"/>
</dbReference>
<keyword evidence="3" id="KW-1185">Reference proteome</keyword>
<feature type="domain" description="DUF4283" evidence="1">
    <location>
        <begin position="4"/>
        <end position="70"/>
    </location>
</feature>
<protein>
    <recommendedName>
        <fullName evidence="1">DUF4283 domain-containing protein</fullName>
    </recommendedName>
</protein>
<dbReference type="InterPro" id="IPR025558">
    <property type="entry name" value="DUF4283"/>
</dbReference>
<dbReference type="PANTHER" id="PTHR31286">
    <property type="entry name" value="GLYCINE-RICH CELL WALL STRUCTURAL PROTEIN 1.8-LIKE"/>
    <property type="match status" value="1"/>
</dbReference>
<evidence type="ECO:0000313" key="2">
    <source>
        <dbReference type="EMBL" id="GAA0146352.1"/>
    </source>
</evidence>
<dbReference type="PANTHER" id="PTHR31286:SF165">
    <property type="entry name" value="DUF4283 DOMAIN-CONTAINING PROTEIN"/>
    <property type="match status" value="1"/>
</dbReference>
<organism evidence="2 3">
    <name type="scientific">Lithospermum erythrorhizon</name>
    <name type="common">Purple gromwell</name>
    <name type="synonym">Lithospermum officinale var. erythrorhizon</name>
    <dbReference type="NCBI Taxonomy" id="34254"/>
    <lineage>
        <taxon>Eukaryota</taxon>
        <taxon>Viridiplantae</taxon>
        <taxon>Streptophyta</taxon>
        <taxon>Embryophyta</taxon>
        <taxon>Tracheophyta</taxon>
        <taxon>Spermatophyta</taxon>
        <taxon>Magnoliopsida</taxon>
        <taxon>eudicotyledons</taxon>
        <taxon>Gunneridae</taxon>
        <taxon>Pentapetalae</taxon>
        <taxon>asterids</taxon>
        <taxon>lamiids</taxon>
        <taxon>Boraginales</taxon>
        <taxon>Boraginaceae</taxon>
        <taxon>Boraginoideae</taxon>
        <taxon>Lithospermeae</taxon>
        <taxon>Lithospermum</taxon>
    </lineage>
</organism>
<comment type="caution">
    <text evidence="2">The sequence shown here is derived from an EMBL/GenBank/DDBJ whole genome shotgun (WGS) entry which is preliminary data.</text>
</comment>
<dbReference type="AlphaFoldDB" id="A0AAV3P8M9"/>
<dbReference type="Pfam" id="PF14111">
    <property type="entry name" value="DUF4283"/>
    <property type="match status" value="1"/>
</dbReference>
<evidence type="ECO:0000313" key="3">
    <source>
        <dbReference type="Proteomes" id="UP001454036"/>
    </source>
</evidence>
<dbReference type="InterPro" id="IPR040256">
    <property type="entry name" value="At4g02000-like"/>
</dbReference>
<name>A0AAV3P8M9_LITER</name>
<reference evidence="2 3" key="1">
    <citation type="submission" date="2024-01" db="EMBL/GenBank/DDBJ databases">
        <title>The complete chloroplast genome sequence of Lithospermum erythrorhizon: insights into the phylogenetic relationship among Boraginaceae species and the maternal lineages of purple gromwells.</title>
        <authorList>
            <person name="Okada T."/>
            <person name="Watanabe K."/>
        </authorList>
    </citation>
    <scope>NUCLEOTIDE SEQUENCE [LARGE SCALE GENOMIC DNA]</scope>
</reference>
<accession>A0AAV3P8M9</accession>
<proteinExistence type="predicted"/>
<sequence>MGFKPEFDQMEKFAKSNWGNFGFESLRNLSAGMFLFQFKYDADHDCMLEAGPWIFARRPLIIKVWTHGAKIEHKDEAMVSVWVRIPNPNLQFWNKEMLSRIGSYIGKPLMADSATSALERMVYARVYVLIDVNWELPEFVPLMDDLGNEFQQKISFEWIPPKCSHGKVFGHSNERFYHGEAPLKNPEEVVKNKKFRVVQ</sequence>
<dbReference type="Proteomes" id="UP001454036">
    <property type="component" value="Unassembled WGS sequence"/>
</dbReference>
<gene>
    <name evidence="2" type="ORF">LIER_06331</name>
</gene>
<evidence type="ECO:0000259" key="1">
    <source>
        <dbReference type="Pfam" id="PF14111"/>
    </source>
</evidence>